<evidence type="ECO:0000313" key="7">
    <source>
        <dbReference type="EMBL" id="OHV32364.1"/>
    </source>
</evidence>
<feature type="compositionally biased region" description="Pro residues" evidence="5">
    <location>
        <begin position="1"/>
        <end position="12"/>
    </location>
</feature>
<dbReference type="CDD" id="cd03220">
    <property type="entry name" value="ABC_KpsT_Wzt"/>
    <property type="match status" value="1"/>
</dbReference>
<keyword evidence="4" id="KW-0067">ATP-binding</keyword>
<dbReference type="GO" id="GO:0016887">
    <property type="term" value="F:ATP hydrolysis activity"/>
    <property type="evidence" value="ECO:0007669"/>
    <property type="project" value="InterPro"/>
</dbReference>
<accession>A0A1S1QJ85</accession>
<evidence type="ECO:0000256" key="3">
    <source>
        <dbReference type="ARBA" id="ARBA00022741"/>
    </source>
</evidence>
<sequence length="420" mass="45055">MSSPPLAPPAQPAQPDGPGRAAAQVSPPGSPTVIRASGVGKKFVAYHKRATSLKERFVRREAANGDDFWALRDIDVQIGRGQTVGLAGANGSGKSTLLKVLAGILRPTHGEVAVNGRIASLLELGAGFNGELSGRDNVYLNASLLGLSKREIDRLFDSIVDFSELRHKIDDEVKHYSSGQYVRLGFAVAVHVDPDILLVDEVLAVGDEAFQRKCLDKIAQFRSEGRTILFVTHSLDLIESMCDRILVLESGNMIFDGQPAVGTKLLRQRLGSLPVEGVAVPYDLAPVKPTAVTFSHSPGSPAQVQYDPGEQLTVSVELDLTDHAPPHVYLHVEIMGQGEIPIWMMETPAGGISPGPGLSVVDFVVPRLPELLGAFAVNVRVSDASTGQPVTARRFEDLFGVSGLQGAGLLRVDYEARLRR</sequence>
<dbReference type="EMBL" id="MBLM01000139">
    <property type="protein sequence ID" value="OHV32364.1"/>
    <property type="molecule type" value="Genomic_DNA"/>
</dbReference>
<dbReference type="InterPro" id="IPR015860">
    <property type="entry name" value="ABC_transpr_TagH-like"/>
</dbReference>
<dbReference type="SUPFAM" id="SSF52540">
    <property type="entry name" value="P-loop containing nucleoside triphosphate hydrolases"/>
    <property type="match status" value="1"/>
</dbReference>
<dbReference type="GO" id="GO:0005524">
    <property type="term" value="F:ATP binding"/>
    <property type="evidence" value="ECO:0007669"/>
    <property type="project" value="UniProtKB-KW"/>
</dbReference>
<dbReference type="AlphaFoldDB" id="A0A1S1QJ85"/>
<comment type="caution">
    <text evidence="7">The sequence shown here is derived from an EMBL/GenBank/DDBJ whole genome shotgun (WGS) entry which is preliminary data.</text>
</comment>
<dbReference type="GO" id="GO:0016020">
    <property type="term" value="C:membrane"/>
    <property type="evidence" value="ECO:0007669"/>
    <property type="project" value="InterPro"/>
</dbReference>
<dbReference type="Proteomes" id="UP000179627">
    <property type="component" value="Unassembled WGS sequence"/>
</dbReference>
<reference evidence="8" key="1">
    <citation type="submission" date="2016-07" db="EMBL/GenBank/DDBJ databases">
        <title>Sequence Frankia sp. strain CcI1.17.</title>
        <authorList>
            <person name="Ghodhbane-Gtari F."/>
            <person name="Swanson E."/>
            <person name="Gueddou A."/>
            <person name="Morris K."/>
            <person name="Hezbri K."/>
            <person name="Ktari A."/>
            <person name="Nouioui I."/>
            <person name="Abebe-Akele F."/>
            <person name="Simpson S."/>
            <person name="Thomas K."/>
            <person name="Gtari M."/>
            <person name="Tisa L.S."/>
            <person name="Hurst S."/>
        </authorList>
    </citation>
    <scope>NUCLEOTIDE SEQUENCE [LARGE SCALE GENOMIC DNA]</scope>
    <source>
        <strain evidence="8">Cc1.17</strain>
    </source>
</reference>
<evidence type="ECO:0000256" key="5">
    <source>
        <dbReference type="SAM" id="MobiDB-lite"/>
    </source>
</evidence>
<dbReference type="PANTHER" id="PTHR46743">
    <property type="entry name" value="TEICHOIC ACIDS EXPORT ATP-BINDING PROTEIN TAGH"/>
    <property type="match status" value="1"/>
</dbReference>
<protein>
    <submittedName>
        <fullName evidence="7">ABC transporter</fullName>
    </submittedName>
</protein>
<proteinExistence type="inferred from homology"/>
<dbReference type="GO" id="GO:0140359">
    <property type="term" value="F:ABC-type transporter activity"/>
    <property type="evidence" value="ECO:0007669"/>
    <property type="project" value="InterPro"/>
</dbReference>
<evidence type="ECO:0000256" key="1">
    <source>
        <dbReference type="ARBA" id="ARBA00005417"/>
    </source>
</evidence>
<dbReference type="Pfam" id="PF00005">
    <property type="entry name" value="ABC_tran"/>
    <property type="match status" value="1"/>
</dbReference>
<dbReference type="Gene3D" id="3.40.50.300">
    <property type="entry name" value="P-loop containing nucleotide triphosphate hydrolases"/>
    <property type="match status" value="1"/>
</dbReference>
<evidence type="ECO:0000313" key="8">
    <source>
        <dbReference type="Proteomes" id="UP000179627"/>
    </source>
</evidence>
<organism evidence="7 8">
    <name type="scientific">Parafrankia colletiae</name>
    <dbReference type="NCBI Taxonomy" id="573497"/>
    <lineage>
        <taxon>Bacteria</taxon>
        <taxon>Bacillati</taxon>
        <taxon>Actinomycetota</taxon>
        <taxon>Actinomycetes</taxon>
        <taxon>Frankiales</taxon>
        <taxon>Frankiaceae</taxon>
        <taxon>Parafrankia</taxon>
    </lineage>
</organism>
<evidence type="ECO:0000256" key="2">
    <source>
        <dbReference type="ARBA" id="ARBA00022448"/>
    </source>
</evidence>
<dbReference type="InterPro" id="IPR003593">
    <property type="entry name" value="AAA+_ATPase"/>
</dbReference>
<dbReference type="SMART" id="SM00382">
    <property type="entry name" value="AAA"/>
    <property type="match status" value="1"/>
</dbReference>
<dbReference type="OrthoDB" id="9778870at2"/>
<comment type="similarity">
    <text evidence="1">Belongs to the ABC transporter superfamily.</text>
</comment>
<dbReference type="InterPro" id="IPR027417">
    <property type="entry name" value="P-loop_NTPase"/>
</dbReference>
<keyword evidence="8" id="KW-1185">Reference proteome</keyword>
<feature type="region of interest" description="Disordered" evidence="5">
    <location>
        <begin position="1"/>
        <end position="31"/>
    </location>
</feature>
<dbReference type="InterPro" id="IPR050683">
    <property type="entry name" value="Bact_Polysacc_Export_ATP-bd"/>
</dbReference>
<dbReference type="PANTHER" id="PTHR46743:SF2">
    <property type="entry name" value="TEICHOIC ACIDS EXPORT ATP-BINDING PROTEIN TAGH"/>
    <property type="match status" value="1"/>
</dbReference>
<feature type="compositionally biased region" description="Low complexity" evidence="5">
    <location>
        <begin position="13"/>
        <end position="24"/>
    </location>
</feature>
<keyword evidence="2" id="KW-0813">Transport</keyword>
<dbReference type="InterPro" id="IPR003439">
    <property type="entry name" value="ABC_transporter-like_ATP-bd"/>
</dbReference>
<dbReference type="RefSeq" id="WP_071087928.1">
    <property type="nucleotide sequence ID" value="NZ_MBLM01000139.1"/>
</dbReference>
<evidence type="ECO:0000259" key="6">
    <source>
        <dbReference type="PROSITE" id="PS50893"/>
    </source>
</evidence>
<dbReference type="PROSITE" id="PS50893">
    <property type="entry name" value="ABC_TRANSPORTER_2"/>
    <property type="match status" value="1"/>
</dbReference>
<name>A0A1S1QJ85_9ACTN</name>
<evidence type="ECO:0000256" key="4">
    <source>
        <dbReference type="ARBA" id="ARBA00022840"/>
    </source>
</evidence>
<gene>
    <name evidence="7" type="ORF">CC117_25175</name>
</gene>
<keyword evidence="3" id="KW-0547">Nucleotide-binding</keyword>
<feature type="domain" description="ABC transporter" evidence="6">
    <location>
        <begin position="53"/>
        <end position="275"/>
    </location>
</feature>